<gene>
    <name evidence="1" type="ORF">J3D65DRAFT_395397</name>
</gene>
<dbReference type="Proteomes" id="UP001360953">
    <property type="component" value="Unassembled WGS sequence"/>
</dbReference>
<proteinExistence type="predicted"/>
<dbReference type="RefSeq" id="XP_066654350.1">
    <property type="nucleotide sequence ID" value="XM_066795887.1"/>
</dbReference>
<sequence>METKVSKQASKQTVAHDGLNLWLSCLLLWSQQILESFAEGCRAGCYIKFCIMDADSHLCGIRSSVMRRNHSQVDASWWNFGILQEAASTKMQAKESAVELSGHLENPLHAVQVSLAHEDGLDGNEGRHDVSVCLRYCTGSAGKSASSGRAFLQQAGRMHARSDALVCIQHQHHRKKK</sequence>
<evidence type="ECO:0000313" key="2">
    <source>
        <dbReference type="Proteomes" id="UP001360953"/>
    </source>
</evidence>
<accession>A0ABR1LL64</accession>
<dbReference type="GeneID" id="92028793"/>
<comment type="caution">
    <text evidence="1">The sequence shown here is derived from an EMBL/GenBank/DDBJ whole genome shotgun (WGS) entry which is preliminary data.</text>
</comment>
<protein>
    <submittedName>
        <fullName evidence="1">Uncharacterized protein</fullName>
    </submittedName>
</protein>
<evidence type="ECO:0000313" key="1">
    <source>
        <dbReference type="EMBL" id="KAK7535934.1"/>
    </source>
</evidence>
<organism evidence="1 2">
    <name type="scientific">Phyllosticta citribraziliensis</name>
    <dbReference type="NCBI Taxonomy" id="989973"/>
    <lineage>
        <taxon>Eukaryota</taxon>
        <taxon>Fungi</taxon>
        <taxon>Dikarya</taxon>
        <taxon>Ascomycota</taxon>
        <taxon>Pezizomycotina</taxon>
        <taxon>Dothideomycetes</taxon>
        <taxon>Dothideomycetes incertae sedis</taxon>
        <taxon>Botryosphaeriales</taxon>
        <taxon>Phyllostictaceae</taxon>
        <taxon>Phyllosticta</taxon>
    </lineage>
</organism>
<keyword evidence="2" id="KW-1185">Reference proteome</keyword>
<reference evidence="1 2" key="1">
    <citation type="submission" date="2024-04" db="EMBL/GenBank/DDBJ databases">
        <title>Phyllosticta paracitricarpa is synonymous to the EU quarantine fungus P. citricarpa based on phylogenomic analyses.</title>
        <authorList>
            <consortium name="Lawrence Berkeley National Laboratory"/>
            <person name="Van ingen-buijs V.A."/>
            <person name="Van westerhoven A.C."/>
            <person name="Haridas S."/>
            <person name="Skiadas P."/>
            <person name="Martin F."/>
            <person name="Groenewald J.Z."/>
            <person name="Crous P.W."/>
            <person name="Seidl M.F."/>
        </authorList>
    </citation>
    <scope>NUCLEOTIDE SEQUENCE [LARGE SCALE GENOMIC DNA]</scope>
    <source>
        <strain evidence="1 2">CPC 17464</strain>
    </source>
</reference>
<name>A0ABR1LL64_9PEZI</name>
<dbReference type="EMBL" id="JBBPEH010000007">
    <property type="protein sequence ID" value="KAK7535934.1"/>
    <property type="molecule type" value="Genomic_DNA"/>
</dbReference>